<reference evidence="1" key="2">
    <citation type="journal article" date="2015" name="Data Brief">
        <title>Shoot transcriptome of the giant reed, Arundo donax.</title>
        <authorList>
            <person name="Barrero R.A."/>
            <person name="Guerrero F.D."/>
            <person name="Moolhuijzen P."/>
            <person name="Goolsby J.A."/>
            <person name="Tidwell J."/>
            <person name="Bellgard S.E."/>
            <person name="Bellgard M.I."/>
        </authorList>
    </citation>
    <scope>NUCLEOTIDE SEQUENCE</scope>
    <source>
        <tissue evidence="1">Shoot tissue taken approximately 20 cm above the soil surface</tissue>
    </source>
</reference>
<reference evidence="1" key="1">
    <citation type="submission" date="2014-09" db="EMBL/GenBank/DDBJ databases">
        <authorList>
            <person name="Magalhaes I.L.F."/>
            <person name="Oliveira U."/>
            <person name="Santos F.R."/>
            <person name="Vidigal T.H.D.A."/>
            <person name="Brescovit A.D."/>
            <person name="Santos A.J."/>
        </authorList>
    </citation>
    <scope>NUCLEOTIDE SEQUENCE</scope>
    <source>
        <tissue evidence="1">Shoot tissue taken approximately 20 cm above the soil surface</tissue>
    </source>
</reference>
<dbReference type="AlphaFoldDB" id="A0A0A9B5M1"/>
<protein>
    <submittedName>
        <fullName evidence="1">Uncharacterized protein</fullName>
    </submittedName>
</protein>
<dbReference type="EMBL" id="GBRH01241415">
    <property type="protein sequence ID" value="JAD56480.1"/>
    <property type="molecule type" value="Transcribed_RNA"/>
</dbReference>
<sequence>MFPVAKQMFDFMHSACLPKRSTNLITTGHSYTFHH</sequence>
<accession>A0A0A9B5M1</accession>
<evidence type="ECO:0000313" key="1">
    <source>
        <dbReference type="EMBL" id="JAD56480.1"/>
    </source>
</evidence>
<proteinExistence type="predicted"/>
<name>A0A0A9B5M1_ARUDO</name>
<organism evidence="1">
    <name type="scientific">Arundo donax</name>
    <name type="common">Giant reed</name>
    <name type="synonym">Donax arundinaceus</name>
    <dbReference type="NCBI Taxonomy" id="35708"/>
    <lineage>
        <taxon>Eukaryota</taxon>
        <taxon>Viridiplantae</taxon>
        <taxon>Streptophyta</taxon>
        <taxon>Embryophyta</taxon>
        <taxon>Tracheophyta</taxon>
        <taxon>Spermatophyta</taxon>
        <taxon>Magnoliopsida</taxon>
        <taxon>Liliopsida</taxon>
        <taxon>Poales</taxon>
        <taxon>Poaceae</taxon>
        <taxon>PACMAD clade</taxon>
        <taxon>Arundinoideae</taxon>
        <taxon>Arundineae</taxon>
        <taxon>Arundo</taxon>
    </lineage>
</organism>